<feature type="compositionally biased region" description="Pro residues" evidence="1">
    <location>
        <begin position="331"/>
        <end position="345"/>
    </location>
</feature>
<keyword evidence="3" id="KW-1185">Reference proteome</keyword>
<feature type="region of interest" description="Disordered" evidence="1">
    <location>
        <begin position="1"/>
        <end position="71"/>
    </location>
</feature>
<evidence type="ECO:0000313" key="2">
    <source>
        <dbReference type="EMBL" id="KAK4089472.1"/>
    </source>
</evidence>
<organism evidence="2 3">
    <name type="scientific">Purpureocillium lilacinum</name>
    <name type="common">Paecilomyces lilacinus</name>
    <dbReference type="NCBI Taxonomy" id="33203"/>
    <lineage>
        <taxon>Eukaryota</taxon>
        <taxon>Fungi</taxon>
        <taxon>Dikarya</taxon>
        <taxon>Ascomycota</taxon>
        <taxon>Pezizomycotina</taxon>
        <taxon>Sordariomycetes</taxon>
        <taxon>Hypocreomycetidae</taxon>
        <taxon>Hypocreales</taxon>
        <taxon>Ophiocordycipitaceae</taxon>
        <taxon>Purpureocillium</taxon>
    </lineage>
</organism>
<dbReference type="EMBL" id="JAWRVI010000019">
    <property type="protein sequence ID" value="KAK4089472.1"/>
    <property type="molecule type" value="Genomic_DNA"/>
</dbReference>
<sequence length="416" mass="45056">MPGTDQGKCGLRSQRPTERSLISVPPPPPWEPGIGFQSDQKAQQSRSDSDPVGRRSAAAGSWEDGRGPERNCGQISKARLAGWDGGIWQVPLPPPGGWFCFVGNGKNRAVAIAGHMQAGQPGKAPAARQGKRRAVAPFVSRPCSKQGSGPDSLLWGLTFSCFEANGCTKWHHGHQSRPAVADAGVCALQTHRPAPLPFARTQRPHPQSRHQQDEQLDTLRMRTRRSASSGFSFGPGARPSGSSSARRLSRQLHIGAGPQCVDERTPPSPNGNGRHHTPSESLTGDGIQWTLGCFLNFASGHLGHSQPGRLVHATVHLHLHAMLWMWAAARPPRPSSVRSPPPAPASGPADDRRRGAATCWHFNFVCVRTTAVALIIRRITRLACMQSLKRRILLSGRSRGHPSRLRPPKREAKEAD</sequence>
<evidence type="ECO:0000313" key="3">
    <source>
        <dbReference type="Proteomes" id="UP001287286"/>
    </source>
</evidence>
<feature type="compositionally biased region" description="Basic residues" evidence="1">
    <location>
        <begin position="396"/>
        <end position="407"/>
    </location>
</feature>
<dbReference type="Proteomes" id="UP001287286">
    <property type="component" value="Unassembled WGS sequence"/>
</dbReference>
<accession>A0ABR0BZY7</accession>
<evidence type="ECO:0000256" key="1">
    <source>
        <dbReference type="SAM" id="MobiDB-lite"/>
    </source>
</evidence>
<proteinExistence type="predicted"/>
<comment type="caution">
    <text evidence="2">The sequence shown here is derived from an EMBL/GenBank/DDBJ whole genome shotgun (WGS) entry which is preliminary data.</text>
</comment>
<gene>
    <name evidence="2" type="ORF">Purlil1_6041</name>
</gene>
<feature type="region of interest" description="Disordered" evidence="1">
    <location>
        <begin position="331"/>
        <end position="352"/>
    </location>
</feature>
<feature type="compositionally biased region" description="Basic and acidic residues" evidence="1">
    <location>
        <begin position="210"/>
        <end position="220"/>
    </location>
</feature>
<name>A0ABR0BZY7_PURLI</name>
<feature type="compositionally biased region" description="Low complexity" evidence="1">
    <location>
        <begin position="226"/>
        <end position="246"/>
    </location>
</feature>
<feature type="compositionally biased region" description="Polar residues" evidence="1">
    <location>
        <begin position="37"/>
        <end position="46"/>
    </location>
</feature>
<protein>
    <submittedName>
        <fullName evidence="2">Uncharacterized protein</fullName>
    </submittedName>
</protein>
<feature type="region of interest" description="Disordered" evidence="1">
    <location>
        <begin position="196"/>
        <end position="282"/>
    </location>
</feature>
<feature type="region of interest" description="Disordered" evidence="1">
    <location>
        <begin position="396"/>
        <end position="416"/>
    </location>
</feature>
<reference evidence="2 3" key="1">
    <citation type="journal article" date="2024" name="Microbiol. Resour. Announc.">
        <title>Genome annotations for the ascomycete fungi Trichoderma harzianum, Trichoderma aggressivum, and Purpureocillium lilacinum.</title>
        <authorList>
            <person name="Beijen E.P.W."/>
            <person name="Ohm R.A."/>
        </authorList>
    </citation>
    <scope>NUCLEOTIDE SEQUENCE [LARGE SCALE GENOMIC DNA]</scope>
    <source>
        <strain evidence="2 3">CBS 150709</strain>
    </source>
</reference>